<keyword evidence="1" id="KW-0472">Membrane</keyword>
<keyword evidence="1" id="KW-1133">Transmembrane helix</keyword>
<feature type="transmembrane region" description="Helical" evidence="1">
    <location>
        <begin position="110"/>
        <end position="131"/>
    </location>
</feature>
<feature type="transmembrane region" description="Helical" evidence="1">
    <location>
        <begin position="71"/>
        <end position="90"/>
    </location>
</feature>
<accession>A0A2T0B5I5</accession>
<dbReference type="InterPro" id="IPR006938">
    <property type="entry name" value="DUF624"/>
</dbReference>
<comment type="caution">
    <text evidence="2">The sequence shown here is derived from an EMBL/GenBank/DDBJ whole genome shotgun (WGS) entry which is preliminary data.</text>
</comment>
<sequence>MTIGASTSALYYVYGKKVRGDSYSIYRDFVKGYKESFKQAFPIGAIVTVVLFLSIFNLYKLNNMGGGYNALKILQVFIILQILLISVFLFPLISKFNLGLYDLIKDSVILAYKHIIVSVCSVVMFTAFIIFTMYKLSFALFAMSVYAYISSYFIEKVFNKCVKF</sequence>
<dbReference type="Pfam" id="PF04854">
    <property type="entry name" value="DUF624"/>
    <property type="match status" value="1"/>
</dbReference>
<protein>
    <submittedName>
        <fullName evidence="2">Uncharacterized protein</fullName>
    </submittedName>
</protein>
<keyword evidence="3" id="KW-1185">Reference proteome</keyword>
<evidence type="ECO:0000313" key="2">
    <source>
        <dbReference type="EMBL" id="PRR79161.1"/>
    </source>
</evidence>
<feature type="transmembrane region" description="Helical" evidence="1">
    <location>
        <begin position="39"/>
        <end position="59"/>
    </location>
</feature>
<gene>
    <name evidence="2" type="ORF">CLLI_10060</name>
</gene>
<organism evidence="2 3">
    <name type="scientific">Clostridium liquoris</name>
    <dbReference type="NCBI Taxonomy" id="1289519"/>
    <lineage>
        <taxon>Bacteria</taxon>
        <taxon>Bacillati</taxon>
        <taxon>Bacillota</taxon>
        <taxon>Clostridia</taxon>
        <taxon>Eubacteriales</taxon>
        <taxon>Clostridiaceae</taxon>
        <taxon>Clostridium</taxon>
    </lineage>
</organism>
<dbReference type="EMBL" id="PVXO01000030">
    <property type="protein sequence ID" value="PRR79161.1"/>
    <property type="molecule type" value="Genomic_DNA"/>
</dbReference>
<evidence type="ECO:0000313" key="3">
    <source>
        <dbReference type="Proteomes" id="UP000239706"/>
    </source>
</evidence>
<feature type="transmembrane region" description="Helical" evidence="1">
    <location>
        <begin position="138"/>
        <end position="154"/>
    </location>
</feature>
<reference evidence="2 3" key="1">
    <citation type="submission" date="2018-03" db="EMBL/GenBank/DDBJ databases">
        <title>Genome sequence of Clostridium liquoris DSM 100320.</title>
        <authorList>
            <person name="Poehlein A."/>
            <person name="Daniel R."/>
        </authorList>
    </citation>
    <scope>NUCLEOTIDE SEQUENCE [LARGE SCALE GENOMIC DNA]</scope>
    <source>
        <strain evidence="2 3">DSM 100320</strain>
    </source>
</reference>
<evidence type="ECO:0000256" key="1">
    <source>
        <dbReference type="SAM" id="Phobius"/>
    </source>
</evidence>
<keyword evidence="1" id="KW-0812">Transmembrane</keyword>
<proteinExistence type="predicted"/>
<dbReference type="AlphaFoldDB" id="A0A2T0B5I5"/>
<dbReference type="Proteomes" id="UP000239706">
    <property type="component" value="Unassembled WGS sequence"/>
</dbReference>
<name>A0A2T0B5I5_9CLOT</name>